<feature type="compositionally biased region" description="Basic and acidic residues" evidence="1">
    <location>
        <begin position="639"/>
        <end position="651"/>
    </location>
</feature>
<evidence type="ECO:0000256" key="1">
    <source>
        <dbReference type="SAM" id="MobiDB-lite"/>
    </source>
</evidence>
<evidence type="ECO:0000313" key="4">
    <source>
        <dbReference type="EMBL" id="GKH15262.1"/>
    </source>
</evidence>
<reference evidence="4" key="1">
    <citation type="submission" date="2022-01" db="EMBL/GenBank/DDBJ databases">
        <title>Novel bile acid biosynthetic pathways are enriched in the microbiome of centenarians.</title>
        <authorList>
            <person name="Sato Y."/>
            <person name="Atarashi K."/>
            <person name="Plichta R.D."/>
            <person name="Arai Y."/>
            <person name="Sasajima S."/>
            <person name="Kearney M.S."/>
            <person name="Suda W."/>
            <person name="Takeshita K."/>
            <person name="Sasaki T."/>
            <person name="Okamoto S."/>
            <person name="Skelly N.A."/>
            <person name="Okamura Y."/>
            <person name="Vlamakis H."/>
            <person name="Li Y."/>
            <person name="Tanoue T."/>
            <person name="Takei H."/>
            <person name="Nittono H."/>
            <person name="Narushima S."/>
            <person name="Irie J."/>
            <person name="Itoh H."/>
            <person name="Moriya K."/>
            <person name="Sugiura Y."/>
            <person name="Suematsu M."/>
            <person name="Moritoki N."/>
            <person name="Shibata S."/>
            <person name="Littman R.D."/>
            <person name="Fischbach A.M."/>
            <person name="Uwamino Y."/>
            <person name="Inoue T."/>
            <person name="Honda A."/>
            <person name="Hattori M."/>
            <person name="Murai T."/>
            <person name="Xavier J.R."/>
            <person name="Hirose N."/>
            <person name="Honda K."/>
        </authorList>
    </citation>
    <scope>NUCLEOTIDE SEQUENCE</scope>
    <source>
        <strain evidence="4">CE91-St12</strain>
    </source>
</reference>
<proteinExistence type="predicted"/>
<dbReference type="InterPro" id="IPR025343">
    <property type="entry name" value="DUF4099"/>
</dbReference>
<name>A0AA37NJY5_BACUN</name>
<dbReference type="Proteomes" id="UP001055048">
    <property type="component" value="Unassembled WGS sequence"/>
</dbReference>
<accession>A0AA37NJY5</accession>
<feature type="region of interest" description="Disordered" evidence="1">
    <location>
        <begin position="113"/>
        <end position="289"/>
    </location>
</feature>
<feature type="region of interest" description="Disordered" evidence="1">
    <location>
        <begin position="487"/>
        <end position="547"/>
    </location>
</feature>
<feature type="domain" description="DUF3945" evidence="2">
    <location>
        <begin position="433"/>
        <end position="484"/>
    </location>
</feature>
<sequence>MEQKKKKQEDVLVVRDEKTGEISVVAGLDARGYPKRAQAKAEHSQEFLRFDRHGDAIDNFMRNFYRQCKEPTRFGFYRVAADTVEALLPVIKDLLKDPVANADLLAPHKVDTSAYQQAEEQQATEEAKKENAETETEEQQTAEEVKKENTETEAEEQQVAEEVKKENAETETEEQQTAEEVKRENAETETEEQQAAEEMKRENAETETEEQQAAEEMKRENAETESEEQQAAEEVKRENTEENNVEQKTDEKMEEMKQKNQEQQPQAAETQTAQGQQPAQEGQTQTKPQRANLIADGDVDWKELEQFGVKRENLSEKDMKALMNYGKTRLVTVEPVLGGERYELQARLSLQKAEDGKLKLTPHFVRHEPRLDVPYNGYTFTDEDKQALKQTGNLGKLVNVADTKTGEMRLAYVSIDRLTNEIVDVPTNKVRIPNRIGLTELSKAEQEILRAGLALPKEVTLKGGRKFEAMLQVNADKRDVEFVPEHLWQGQSQRRGNGQEKKQKSPEAPDAPGQQQKEDGNQENGQRRNRSWTNEDGSIRPIGKWKDDKFTEQQKADYVAGKVVVLANAKDDKGQPCTKYLKFDREKGRPLTYSENPDLAQTVAPSNESRTQLAVNNEGKTNEATRHVKEPLQQGQTAPKDDAQKQQQEKPKKSKGMKVS</sequence>
<feature type="region of interest" description="Disordered" evidence="1">
    <location>
        <begin position="584"/>
        <end position="660"/>
    </location>
</feature>
<organism evidence="4 5">
    <name type="scientific">Bacteroides uniformis</name>
    <dbReference type="NCBI Taxonomy" id="820"/>
    <lineage>
        <taxon>Bacteria</taxon>
        <taxon>Pseudomonadati</taxon>
        <taxon>Bacteroidota</taxon>
        <taxon>Bacteroidia</taxon>
        <taxon>Bacteroidales</taxon>
        <taxon>Bacteroidaceae</taxon>
        <taxon>Bacteroides</taxon>
    </lineage>
</organism>
<evidence type="ECO:0008006" key="6">
    <source>
        <dbReference type="Google" id="ProtNLM"/>
    </source>
</evidence>
<feature type="compositionally biased region" description="Basic and acidic residues" evidence="1">
    <location>
        <begin position="233"/>
        <end position="260"/>
    </location>
</feature>
<dbReference type="EMBL" id="BQNL01000001">
    <property type="protein sequence ID" value="GKH15262.1"/>
    <property type="molecule type" value="Genomic_DNA"/>
</dbReference>
<evidence type="ECO:0000313" key="5">
    <source>
        <dbReference type="Proteomes" id="UP001055048"/>
    </source>
</evidence>
<evidence type="ECO:0000259" key="2">
    <source>
        <dbReference type="Pfam" id="PF13101"/>
    </source>
</evidence>
<evidence type="ECO:0000259" key="3">
    <source>
        <dbReference type="Pfam" id="PF13351"/>
    </source>
</evidence>
<feature type="compositionally biased region" description="Low complexity" evidence="1">
    <location>
        <begin position="261"/>
        <end position="286"/>
    </location>
</feature>
<feature type="compositionally biased region" description="Basic and acidic residues" evidence="1">
    <location>
        <begin position="497"/>
        <end position="507"/>
    </location>
</feature>
<dbReference type="InterPro" id="IPR025222">
    <property type="entry name" value="DUF3945"/>
</dbReference>
<feature type="compositionally biased region" description="Polar residues" evidence="1">
    <location>
        <begin position="603"/>
        <end position="619"/>
    </location>
</feature>
<comment type="caution">
    <text evidence="4">The sequence shown here is derived from an EMBL/GenBank/DDBJ whole genome shotgun (WGS) entry which is preliminary data.</text>
</comment>
<dbReference type="Pfam" id="PF13101">
    <property type="entry name" value="DUF3945"/>
    <property type="match status" value="1"/>
</dbReference>
<gene>
    <name evidence="4" type="ORF">CE91St12_34720</name>
</gene>
<dbReference type="Pfam" id="PF13351">
    <property type="entry name" value="DUF4099"/>
    <property type="match status" value="1"/>
</dbReference>
<feature type="compositionally biased region" description="Basic and acidic residues" evidence="1">
    <location>
        <begin position="620"/>
        <end position="630"/>
    </location>
</feature>
<protein>
    <recommendedName>
        <fullName evidence="6">DUF4099 domain-containing protein</fullName>
    </recommendedName>
</protein>
<feature type="domain" description="DUF4099" evidence="3">
    <location>
        <begin position="298"/>
        <end position="373"/>
    </location>
</feature>
<dbReference type="AlphaFoldDB" id="A0AA37NJY5"/>